<dbReference type="GO" id="GO:0009294">
    <property type="term" value="P:DNA-mediated transformation"/>
    <property type="evidence" value="ECO:0007669"/>
    <property type="project" value="InterPro"/>
</dbReference>
<dbReference type="PANTHER" id="PTHR43022:SF1">
    <property type="entry name" value="PROTEIN SMF"/>
    <property type="match status" value="1"/>
</dbReference>
<dbReference type="AlphaFoldDB" id="A0A7X8SLQ4"/>
<protein>
    <submittedName>
        <fullName evidence="4">DNA-protecting protein DprA</fullName>
    </submittedName>
</protein>
<evidence type="ECO:0000313" key="4">
    <source>
        <dbReference type="EMBL" id="NLR92546.1"/>
    </source>
</evidence>
<evidence type="ECO:0000256" key="1">
    <source>
        <dbReference type="ARBA" id="ARBA00006525"/>
    </source>
</evidence>
<dbReference type="Gene3D" id="1.10.10.10">
    <property type="entry name" value="Winged helix-like DNA-binding domain superfamily/Winged helix DNA-binding domain"/>
    <property type="match status" value="1"/>
</dbReference>
<dbReference type="InterPro" id="IPR041614">
    <property type="entry name" value="DprA_WH"/>
</dbReference>
<dbReference type="NCBIfam" id="TIGR00732">
    <property type="entry name" value="dprA"/>
    <property type="match status" value="1"/>
</dbReference>
<dbReference type="InterPro" id="IPR003488">
    <property type="entry name" value="DprA"/>
</dbReference>
<dbReference type="InterPro" id="IPR010994">
    <property type="entry name" value="RuvA_2-like"/>
</dbReference>
<dbReference type="SUPFAM" id="SSF102405">
    <property type="entry name" value="MCP/YpsA-like"/>
    <property type="match status" value="1"/>
</dbReference>
<evidence type="ECO:0000259" key="2">
    <source>
        <dbReference type="Pfam" id="PF02481"/>
    </source>
</evidence>
<feature type="domain" description="DprA winged helix" evidence="3">
    <location>
        <begin position="314"/>
        <end position="368"/>
    </location>
</feature>
<organism evidence="4 5">
    <name type="scientific">Flammeovirga agarivorans</name>
    <dbReference type="NCBI Taxonomy" id="2726742"/>
    <lineage>
        <taxon>Bacteria</taxon>
        <taxon>Pseudomonadati</taxon>
        <taxon>Bacteroidota</taxon>
        <taxon>Cytophagia</taxon>
        <taxon>Cytophagales</taxon>
        <taxon>Flammeovirgaceae</taxon>
        <taxon>Flammeovirga</taxon>
    </lineage>
</organism>
<evidence type="ECO:0000313" key="5">
    <source>
        <dbReference type="Proteomes" id="UP000585050"/>
    </source>
</evidence>
<dbReference type="PANTHER" id="PTHR43022">
    <property type="entry name" value="PROTEIN SMF"/>
    <property type="match status" value="1"/>
</dbReference>
<dbReference type="Gene3D" id="3.40.50.450">
    <property type="match status" value="1"/>
</dbReference>
<dbReference type="Pfam" id="PF02481">
    <property type="entry name" value="DNA_processg_A"/>
    <property type="match status" value="1"/>
</dbReference>
<dbReference type="Proteomes" id="UP000585050">
    <property type="component" value="Unassembled WGS sequence"/>
</dbReference>
<evidence type="ECO:0000259" key="3">
    <source>
        <dbReference type="Pfam" id="PF17782"/>
    </source>
</evidence>
<dbReference type="InterPro" id="IPR036388">
    <property type="entry name" value="WH-like_DNA-bd_sf"/>
</dbReference>
<dbReference type="RefSeq" id="WP_168883254.1">
    <property type="nucleotide sequence ID" value="NZ_JABAIL010000004.1"/>
</dbReference>
<dbReference type="Pfam" id="PF17782">
    <property type="entry name" value="WHD_DprA"/>
    <property type="match status" value="1"/>
</dbReference>
<comment type="similarity">
    <text evidence="1">Belongs to the DprA/Smf family.</text>
</comment>
<dbReference type="InterPro" id="IPR057666">
    <property type="entry name" value="DrpA_SLOG"/>
</dbReference>
<dbReference type="SUPFAM" id="SSF47781">
    <property type="entry name" value="RuvA domain 2-like"/>
    <property type="match status" value="1"/>
</dbReference>
<dbReference type="EMBL" id="JABAIL010000004">
    <property type="protein sequence ID" value="NLR92546.1"/>
    <property type="molecule type" value="Genomic_DNA"/>
</dbReference>
<reference evidence="4 5" key="1">
    <citation type="submission" date="2020-04" db="EMBL/GenBank/DDBJ databases">
        <title>Flammeovirga sp. SR4, a novel species isolated from seawater.</title>
        <authorList>
            <person name="Wang X."/>
        </authorList>
    </citation>
    <scope>NUCLEOTIDE SEQUENCE [LARGE SCALE GENOMIC DNA]</scope>
    <source>
        <strain evidence="4 5">SR4</strain>
    </source>
</reference>
<feature type="domain" description="Smf/DprA SLOG" evidence="2">
    <location>
        <begin position="82"/>
        <end position="296"/>
    </location>
</feature>
<accession>A0A7X8SLQ4</accession>
<sequence>MTITQDKFYELWLNNIPGIGGATCKLLISHLGSAEEVFKAKKNTLHKINGIGVHTLQVIDKYRSQLVKIENEVKKIEASNVKILTYTDKEFPVRLKLQKDAPYLLYLKGQAKSLHSKKTVAIVGSRGANQYGKLVTEKIISDLSQFKDLCIVSGLAYGIDIYAHRAALQNQLGTVGIMANGLSKVYPAIHKKTAQEMIEDPKSGLITENLMDAEPDGPKFPARNRIIAGLADVIIVVQAKKKGGALITADIGNSYHKDVFAVPGLINDPLAEGCNNLIKYQKAHLYSEIKDVITKMNWDLTSSAPTRQTKLFDTQNLSDEEKTVVSLLQKSEFHIEEIAIQSETPLPKIAGTLLQLELKGMVKMKPGNMYSLKQ</sequence>
<proteinExistence type="inferred from homology"/>
<gene>
    <name evidence="4" type="primary">dprA</name>
    <name evidence="4" type="ORF">HGP29_15110</name>
</gene>
<comment type="caution">
    <text evidence="4">The sequence shown here is derived from an EMBL/GenBank/DDBJ whole genome shotgun (WGS) entry which is preliminary data.</text>
</comment>
<name>A0A7X8SLQ4_9BACT</name>
<keyword evidence="5" id="KW-1185">Reference proteome</keyword>